<dbReference type="HAMAP" id="MF_00024">
    <property type="entry name" value="CobD_CbiB"/>
    <property type="match status" value="1"/>
</dbReference>
<evidence type="ECO:0000256" key="2">
    <source>
        <dbReference type="ARBA" id="ARBA00004953"/>
    </source>
</evidence>
<dbReference type="GO" id="GO:0005886">
    <property type="term" value="C:plasma membrane"/>
    <property type="evidence" value="ECO:0007669"/>
    <property type="project" value="UniProtKB-SubCell"/>
</dbReference>
<evidence type="ECO:0000313" key="10">
    <source>
        <dbReference type="EMBL" id="MBC5725741.1"/>
    </source>
</evidence>
<feature type="transmembrane region" description="Helical" evidence="9">
    <location>
        <begin position="205"/>
        <end position="227"/>
    </location>
</feature>
<accession>A0A923LUT1</accession>
<dbReference type="GO" id="GO:0048472">
    <property type="term" value="F:threonine-phosphate decarboxylase activity"/>
    <property type="evidence" value="ECO:0007669"/>
    <property type="project" value="InterPro"/>
</dbReference>
<evidence type="ECO:0000256" key="3">
    <source>
        <dbReference type="ARBA" id="ARBA00006263"/>
    </source>
</evidence>
<evidence type="ECO:0000256" key="6">
    <source>
        <dbReference type="ARBA" id="ARBA00022692"/>
    </source>
</evidence>
<protein>
    <recommendedName>
        <fullName evidence="9">Cobalamin biosynthesis protein CobD</fullName>
    </recommendedName>
</protein>
<evidence type="ECO:0000256" key="1">
    <source>
        <dbReference type="ARBA" id="ARBA00004651"/>
    </source>
</evidence>
<comment type="caution">
    <text evidence="9">Lacks conserved residue(s) required for the propagation of feature annotation.</text>
</comment>
<dbReference type="GO" id="GO:0009236">
    <property type="term" value="P:cobalamin biosynthetic process"/>
    <property type="evidence" value="ECO:0007669"/>
    <property type="project" value="UniProtKB-UniRule"/>
</dbReference>
<comment type="similarity">
    <text evidence="3 9">Belongs to the CobD/CbiB family.</text>
</comment>
<comment type="subcellular location">
    <subcellularLocation>
        <location evidence="1 9">Cell membrane</location>
        <topology evidence="1 9">Multi-pass membrane protein</topology>
    </subcellularLocation>
</comment>
<evidence type="ECO:0000256" key="7">
    <source>
        <dbReference type="ARBA" id="ARBA00022989"/>
    </source>
</evidence>
<reference evidence="10" key="1">
    <citation type="submission" date="2020-08" db="EMBL/GenBank/DDBJ databases">
        <title>Genome public.</title>
        <authorList>
            <person name="Liu C."/>
            <person name="Sun Q."/>
        </authorList>
    </citation>
    <scope>NUCLEOTIDE SEQUENCE</scope>
    <source>
        <strain evidence="10">NSJ-28</strain>
    </source>
</reference>
<feature type="transmembrane region" description="Helical" evidence="9">
    <location>
        <begin position="81"/>
        <end position="98"/>
    </location>
</feature>
<dbReference type="AlphaFoldDB" id="A0A923LUT1"/>
<evidence type="ECO:0000256" key="9">
    <source>
        <dbReference type="HAMAP-Rule" id="MF_00024"/>
    </source>
</evidence>
<evidence type="ECO:0000256" key="4">
    <source>
        <dbReference type="ARBA" id="ARBA00022475"/>
    </source>
</evidence>
<organism evidence="10 11">
    <name type="scientific">Agathobaculum faecis</name>
    <dbReference type="NCBI Taxonomy" id="2763013"/>
    <lineage>
        <taxon>Bacteria</taxon>
        <taxon>Bacillati</taxon>
        <taxon>Bacillota</taxon>
        <taxon>Clostridia</taxon>
        <taxon>Eubacteriales</taxon>
        <taxon>Butyricicoccaceae</taxon>
        <taxon>Agathobaculum</taxon>
    </lineage>
</organism>
<comment type="caution">
    <text evidence="10">The sequence shown here is derived from an EMBL/GenBank/DDBJ whole genome shotgun (WGS) entry which is preliminary data.</text>
</comment>
<dbReference type="EMBL" id="JACOPL010000008">
    <property type="protein sequence ID" value="MBC5725741.1"/>
    <property type="molecule type" value="Genomic_DNA"/>
</dbReference>
<comment type="pathway">
    <text evidence="2 9">Cofactor biosynthesis; adenosylcobalamin biosynthesis.</text>
</comment>
<proteinExistence type="inferred from homology"/>
<keyword evidence="4 9" id="KW-1003">Cell membrane</keyword>
<evidence type="ECO:0000256" key="5">
    <source>
        <dbReference type="ARBA" id="ARBA00022573"/>
    </source>
</evidence>
<evidence type="ECO:0000256" key="8">
    <source>
        <dbReference type="ARBA" id="ARBA00023136"/>
    </source>
</evidence>
<sequence length="322" mass="34830">MYLTCAVLLGFVLDWVLGDPNSALHPVCLIGRLITRCERVLRRVFPKTPRGETVAGVLLWLVVCGVSFAAPLFLLRWLRGVHFWLGFGAETLLCWLIFARKSLADAGRHVYTALDASLDEGRKAVAMYVGRDTGALDREGVIKAAVETIAENTTDGVVAPLAYMLLGGAPLGLLYKAVNTLDSMVGYHSDQYEYLGKFSARMDDIFNFIPARLAAVCLIAGTGMLGMDNRNALRIFRRDRNHHKSPNAGQTEAACAGALHIRLGGDASYFGKTVKKAAFGDPDKEISRSDILRAADLMTAASALALTLGAAVRLTTGWPPFG</sequence>
<keyword evidence="7 9" id="KW-1133">Transmembrane helix</keyword>
<dbReference type="RefSeq" id="WP_054326986.1">
    <property type="nucleotide sequence ID" value="NZ_JACOPL010000008.1"/>
</dbReference>
<comment type="function">
    <text evidence="9">Converts cobyric acid to cobinamide by the addition of aminopropanol on the F carboxylic group.</text>
</comment>
<dbReference type="GO" id="GO:0015420">
    <property type="term" value="F:ABC-type vitamin B12 transporter activity"/>
    <property type="evidence" value="ECO:0007669"/>
    <property type="project" value="UniProtKB-UniRule"/>
</dbReference>
<dbReference type="Proteomes" id="UP000606499">
    <property type="component" value="Unassembled WGS sequence"/>
</dbReference>
<feature type="transmembrane region" description="Helical" evidence="9">
    <location>
        <begin position="54"/>
        <end position="74"/>
    </location>
</feature>
<keyword evidence="5 9" id="KW-0169">Cobalamin biosynthesis</keyword>
<name>A0A923LUT1_9FIRM</name>
<keyword evidence="11" id="KW-1185">Reference proteome</keyword>
<gene>
    <name evidence="9 10" type="primary">cobD</name>
    <name evidence="10" type="ORF">H8S45_09765</name>
</gene>
<dbReference type="InterPro" id="IPR004485">
    <property type="entry name" value="Cobalamin_biosynth_CobD/CbiB"/>
</dbReference>
<keyword evidence="6 9" id="KW-0812">Transmembrane</keyword>
<evidence type="ECO:0000313" key="11">
    <source>
        <dbReference type="Proteomes" id="UP000606499"/>
    </source>
</evidence>
<keyword evidence="8 9" id="KW-0472">Membrane</keyword>
<dbReference type="PANTHER" id="PTHR34308:SF1">
    <property type="entry name" value="COBALAMIN BIOSYNTHESIS PROTEIN CBIB"/>
    <property type="match status" value="1"/>
</dbReference>
<dbReference type="NCBIfam" id="TIGR00380">
    <property type="entry name" value="cobal_cbiB"/>
    <property type="match status" value="1"/>
</dbReference>
<dbReference type="PANTHER" id="PTHR34308">
    <property type="entry name" value="COBALAMIN BIOSYNTHESIS PROTEIN CBIB"/>
    <property type="match status" value="1"/>
</dbReference>
<dbReference type="Pfam" id="PF03186">
    <property type="entry name" value="CobD_Cbib"/>
    <property type="match status" value="1"/>
</dbReference>